<name>A0A0U3SG54_9BACT</name>
<dbReference type="RefSeq" id="WP_068191892.1">
    <property type="nucleotide sequence ID" value="NZ_CP013909.1"/>
</dbReference>
<evidence type="ECO:0000313" key="2">
    <source>
        <dbReference type="Proteomes" id="UP000059542"/>
    </source>
</evidence>
<reference evidence="1 2" key="1">
    <citation type="submission" date="2015-12" db="EMBL/GenBank/DDBJ databases">
        <authorList>
            <person name="Shamseldin A."/>
            <person name="Moawad H."/>
            <person name="Abd El-Rahim W.M."/>
            <person name="Sadowsky M.J."/>
        </authorList>
    </citation>
    <scope>NUCLEOTIDE SEQUENCE [LARGE SCALE GENOMIC DNA]</scope>
    <source>
        <strain evidence="1 2">DG5B</strain>
    </source>
</reference>
<dbReference type="Proteomes" id="UP000059542">
    <property type="component" value="Chromosome"/>
</dbReference>
<accession>A0A0U3SG54</accession>
<dbReference type="KEGG" id="hyg:AUC43_08480"/>
<gene>
    <name evidence="1" type="ORF">AUC43_08480</name>
</gene>
<protein>
    <submittedName>
        <fullName evidence="1">Uncharacterized protein</fullName>
    </submittedName>
</protein>
<dbReference type="OrthoDB" id="9830882at2"/>
<keyword evidence="2" id="KW-1185">Reference proteome</keyword>
<dbReference type="STRING" id="1411621.AUC43_08480"/>
<dbReference type="EMBL" id="CP013909">
    <property type="protein sequence ID" value="ALW85124.1"/>
    <property type="molecule type" value="Genomic_DNA"/>
</dbReference>
<organism evidence="1 2">
    <name type="scientific">Hymenobacter sedentarius</name>
    <dbReference type="NCBI Taxonomy" id="1411621"/>
    <lineage>
        <taxon>Bacteria</taxon>
        <taxon>Pseudomonadati</taxon>
        <taxon>Bacteroidota</taxon>
        <taxon>Cytophagia</taxon>
        <taxon>Cytophagales</taxon>
        <taxon>Hymenobacteraceae</taxon>
        <taxon>Hymenobacter</taxon>
    </lineage>
</organism>
<sequence>MSRKNELLISGVRLSAEDIEELQGLVISDETEVVQLETKSAFNDLVQVVFNDFSLVTLVRDYVVTEAITSSYNYIKPVIQSLKKKGIGVTNVCINKDMTSKDGVAFNLYVVTRAQKFEIIIKELEEVPIDKLTSRSRNNTIVVRHDKEGKLDIFIIGD</sequence>
<dbReference type="AlphaFoldDB" id="A0A0U3SG54"/>
<evidence type="ECO:0000313" key="1">
    <source>
        <dbReference type="EMBL" id="ALW85124.1"/>
    </source>
</evidence>
<proteinExistence type="predicted"/>